<evidence type="ECO:0000259" key="8">
    <source>
        <dbReference type="Pfam" id="PF02668"/>
    </source>
</evidence>
<dbReference type="Gene3D" id="3.60.130.10">
    <property type="entry name" value="Clavaminate synthase-like"/>
    <property type="match status" value="1"/>
</dbReference>
<comment type="cofactor">
    <cofactor evidence="1">
        <name>Fe(2+)</name>
        <dbReference type="ChEBI" id="CHEBI:29033"/>
    </cofactor>
</comment>
<evidence type="ECO:0000256" key="4">
    <source>
        <dbReference type="ARBA" id="ARBA00022964"/>
    </source>
</evidence>
<gene>
    <name evidence="9" type="ORF">ALECFALPRED_004554</name>
</gene>
<organism evidence="9 10">
    <name type="scientific">Alectoria fallacina</name>
    <dbReference type="NCBI Taxonomy" id="1903189"/>
    <lineage>
        <taxon>Eukaryota</taxon>
        <taxon>Fungi</taxon>
        <taxon>Dikarya</taxon>
        <taxon>Ascomycota</taxon>
        <taxon>Pezizomycotina</taxon>
        <taxon>Lecanoromycetes</taxon>
        <taxon>OSLEUM clade</taxon>
        <taxon>Lecanoromycetidae</taxon>
        <taxon>Lecanorales</taxon>
        <taxon>Lecanorineae</taxon>
        <taxon>Parmeliaceae</taxon>
        <taxon>Alectoria</taxon>
    </lineage>
</organism>
<name>A0A8H3FVX7_9LECA</name>
<evidence type="ECO:0000256" key="1">
    <source>
        <dbReference type="ARBA" id="ARBA00001954"/>
    </source>
</evidence>
<evidence type="ECO:0000256" key="5">
    <source>
        <dbReference type="ARBA" id="ARBA00023002"/>
    </source>
</evidence>
<evidence type="ECO:0000256" key="3">
    <source>
        <dbReference type="ARBA" id="ARBA00022723"/>
    </source>
</evidence>
<dbReference type="InterPro" id="IPR051323">
    <property type="entry name" value="AtsK-like"/>
</dbReference>
<comment type="caution">
    <text evidence="9">The sequence shown here is derived from an EMBL/GenBank/DDBJ whole genome shotgun (WGS) entry which is preliminary data.</text>
</comment>
<dbReference type="GO" id="GO:0046872">
    <property type="term" value="F:metal ion binding"/>
    <property type="evidence" value="ECO:0007669"/>
    <property type="project" value="UniProtKB-KW"/>
</dbReference>
<keyword evidence="5" id="KW-0560">Oxidoreductase</keyword>
<reference evidence="9" key="1">
    <citation type="submission" date="2021-03" db="EMBL/GenBank/DDBJ databases">
        <authorList>
            <person name="Tagirdzhanova G."/>
        </authorList>
    </citation>
    <scope>NUCLEOTIDE SEQUENCE</scope>
</reference>
<dbReference type="InterPro" id="IPR003819">
    <property type="entry name" value="TauD/TfdA-like"/>
</dbReference>
<keyword evidence="10" id="KW-1185">Reference proteome</keyword>
<dbReference type="Pfam" id="PF02668">
    <property type="entry name" value="TauD"/>
    <property type="match status" value="1"/>
</dbReference>
<dbReference type="PANTHER" id="PTHR30468">
    <property type="entry name" value="ALPHA-KETOGLUTARATE-DEPENDENT SULFONATE DIOXYGENASE"/>
    <property type="match status" value="1"/>
</dbReference>
<keyword evidence="4" id="KW-0223">Dioxygenase</keyword>
<dbReference type="InterPro" id="IPR042098">
    <property type="entry name" value="TauD-like_sf"/>
</dbReference>
<keyword evidence="6" id="KW-0408">Iron</keyword>
<evidence type="ECO:0000256" key="2">
    <source>
        <dbReference type="ARBA" id="ARBA00005896"/>
    </source>
</evidence>
<comment type="similarity">
    <text evidence="2">Belongs to the TfdA dioxygenase family.</text>
</comment>
<dbReference type="Proteomes" id="UP000664203">
    <property type="component" value="Unassembled WGS sequence"/>
</dbReference>
<sequence>MATSQLHTGNGATDTRNGGQTSADESLAGKMNGFHHPATNGHALLRAPLELTGLLDKFQSFDVTPVIGTEFPNVQLTDWLRAPNSDELLRELAITISQRGVAFFRAQDGLNDDLQKELGQRLGELAGKPKTSGLHIHPLINFENEDGAQDRSINIISTNKAKKPAEDITKTYHTRKGGNLLGWHTDISYEPVPSDYTLLRLTELPSSGGGIVSALQDPKTPYQQFLETLTANYAQSRYPQTAKEKNFEIYSQPRGAPENTGAALSTVHPVIRTNPVTGWKTVYAIGNHVKGINGLTETESTHLIDWFTRLIVENHDLQVRNRWQNPNDVDLDAAIWDNRAAYHTATFDFEGLGPRTGHRVVGLGEKPYLDPNSMSKREYLAQRHG</sequence>
<dbReference type="SUPFAM" id="SSF51197">
    <property type="entry name" value="Clavaminate synthase-like"/>
    <property type="match status" value="1"/>
</dbReference>
<dbReference type="GO" id="GO:0016706">
    <property type="term" value="F:2-oxoglutarate-dependent dioxygenase activity"/>
    <property type="evidence" value="ECO:0007669"/>
    <property type="project" value="TreeGrafter"/>
</dbReference>
<keyword evidence="3" id="KW-0479">Metal-binding</keyword>
<evidence type="ECO:0000256" key="7">
    <source>
        <dbReference type="SAM" id="MobiDB-lite"/>
    </source>
</evidence>
<accession>A0A8H3FVX7</accession>
<feature type="region of interest" description="Disordered" evidence="7">
    <location>
        <begin position="1"/>
        <end position="29"/>
    </location>
</feature>
<proteinExistence type="inferred from homology"/>
<feature type="compositionally biased region" description="Polar residues" evidence="7">
    <location>
        <begin position="1"/>
        <end position="24"/>
    </location>
</feature>
<evidence type="ECO:0000256" key="6">
    <source>
        <dbReference type="ARBA" id="ARBA00023004"/>
    </source>
</evidence>
<evidence type="ECO:0000313" key="9">
    <source>
        <dbReference type="EMBL" id="CAF9930224.1"/>
    </source>
</evidence>
<feature type="domain" description="TauD/TfdA-like" evidence="8">
    <location>
        <begin position="61"/>
        <end position="360"/>
    </location>
</feature>
<evidence type="ECO:0000313" key="10">
    <source>
        <dbReference type="Proteomes" id="UP000664203"/>
    </source>
</evidence>
<dbReference type="EMBL" id="CAJPDR010000283">
    <property type="protein sequence ID" value="CAF9930224.1"/>
    <property type="molecule type" value="Genomic_DNA"/>
</dbReference>
<protein>
    <recommendedName>
        <fullName evidence="8">TauD/TfdA-like domain-containing protein</fullName>
    </recommendedName>
</protein>
<dbReference type="OrthoDB" id="10257314at2759"/>
<dbReference type="PANTHER" id="PTHR30468:SF10">
    <property type="entry name" value="TAUD_TFDA-LIKE DOMAIN-CONTAINING PROTEIN"/>
    <property type="match status" value="1"/>
</dbReference>
<dbReference type="GO" id="GO:0005737">
    <property type="term" value="C:cytoplasm"/>
    <property type="evidence" value="ECO:0007669"/>
    <property type="project" value="TreeGrafter"/>
</dbReference>
<dbReference type="AlphaFoldDB" id="A0A8H3FVX7"/>